<dbReference type="EMBL" id="OBEB01000003">
    <property type="protein sequence ID" value="SNY51415.1"/>
    <property type="molecule type" value="Genomic_DNA"/>
</dbReference>
<dbReference type="NCBIfam" id="TIGR00229">
    <property type="entry name" value="sensory_box"/>
    <property type="match status" value="3"/>
</dbReference>
<dbReference type="RefSeq" id="WP_097111093.1">
    <property type="nucleotide sequence ID" value="NZ_OBEB01000003.1"/>
</dbReference>
<dbReference type="PROSITE" id="PS50113">
    <property type="entry name" value="PAC"/>
    <property type="match status" value="2"/>
</dbReference>
<dbReference type="InterPro" id="IPR003018">
    <property type="entry name" value="GAF"/>
</dbReference>
<evidence type="ECO:0000259" key="12">
    <source>
        <dbReference type="PROSITE" id="PS50883"/>
    </source>
</evidence>
<dbReference type="PROSITE" id="PS50112">
    <property type="entry name" value="PAS"/>
    <property type="match status" value="2"/>
</dbReference>
<sequence length="1609" mass="180635">MTSKRFQLNRLISNCLFYSNIIIVSFAALLVLANAILFNQAATYRFVMLPDSALGLLAAILILIGAVANKRYLVFSGMLAVAMLIGAGLFWHLPDAFIDNIGWLSGQNRLPLWQCLGLLLLCAPWLGWSNRPMVSGISLALLVRLVANVGLLGLSLTVLISQTLLITDLFYSPSLSASTYTALYLMLLAVGSICLPYVKWPGVNPFLPRNGWLLVGFIALSSTLLWFNYAHQLQSRISQSATELADRLQHSLDQIVAEQRALMYRQAERIAVADSTLAKTYLNVEFQSYLRDYPYIDYLAVAGDDGLIQYAKAQRQDELPWFNQYLVRQNIGRIAPQTDDFSEPELTLHYDGFVDHVFICIRFPTGNDAGVKQLVASVDTASTLKKILADIVPQGYFVRLVQPEQQITIYDSATSVADITAIGFFDINFMTELNWELRVFTNLKTGLTSSLVTAEVILIAGWFTTLLVMLSQKLYQQSQRHRIRLLATNDKLRHNITELKRLQLQQQQIMSNSADMICVIDAKGHFVKVSASCQQILGYLPDELVGEPFIDFVHPDDKVMTEDEAAQIIVSGKLTDNFRNRYVCKDGGVVHIMWVANYVPSQGLLYAIGRNFNDIVKAEQYEADQQSILSMISTEQPLPGILNQICLMAEQQSSAVRASIMLKQGDYLNLAAAPSLSDTYKSTAKNVPVTDNVGPCGAAAYHKKLVVAQSLETDIRWHDYAPAALAEGILACWSIPMLSLQQEVLGTIALCCSEVRAATKDELELMTTCSRFAALAIERATQKRKLQQSEQRYRSLFHHNPEPVYVIKPDGCFADMNEAGCHLLQHSLVTLTGMHYSQIILPADLLRVQQHFANVLGGNPQRFEACIVTRQGQQLELYISIVPTWEDGKVTGVIGISKDITQQLKAEQQLRLFKRAVDATSNGIVIADLHQDDQPVVYVNPAFEKLTGYNFDEIIGQNCRMLQGAEPDNTVNTLIRRAIAGQQECSVVMKNYRKDNSLFWNKLFLAPVPDESGEISHYVGVQTDITAHKRFEQELAYNASHDLLTGLPNRALLKDRLYQSCQQVLRRQQKIAILFIDLDGFKLINDSLGHLAGDEVLNQMALRIKSCIRPGDTLARIGGDEFVLLLTELEDVPEIESVAERILEIVATPLELGNQELHMSASIGISIPDDNLVEPMHLVQQADLAMYRAKQQGRNNYQWYNSELENASGKQLNLRAQLRKAIANNEFELYYQPQIDAISGDVVGLEALLRWPHPELGFISPDEFIPLAENIGEIVPLSNWVMQQASQYNQSLIDRGIACVVMAVNVSSIQFARVNFVEHLKETIQQSGLDSRWFEIELTESVLLENTEQVITKLQQLRELGVKISIDDFGTGYSSLSYLKRLPIDKLKIDRSFIQDIVSDKRDAAISKAIISLAHHLNIKVIAEGVENEAQAALLRKNLCDEYQGYYFGRPMPADKLEHYLQNYQQNRIIRPAIIDDARTILLVDDEENILSALTRSLRREGYHILSCTSAMQAFEVLALNQVQVIVSDQRMPGMSGTEFLSQVKDMYPDTIRIVLSGYTDLKSVTEAINKGAIYKFMTKPWQEDELRQEIKKAFVQYQQQQTAKTGEL</sequence>
<gene>
    <name evidence="14" type="ORF">SAMN06297280_1845</name>
</gene>
<dbReference type="SMART" id="SM00052">
    <property type="entry name" value="EAL"/>
    <property type="match status" value="1"/>
</dbReference>
<dbReference type="SMART" id="SM00086">
    <property type="entry name" value="PAC"/>
    <property type="match status" value="3"/>
</dbReference>
<dbReference type="CDD" id="cd00130">
    <property type="entry name" value="PAS"/>
    <property type="match status" value="3"/>
</dbReference>
<dbReference type="GO" id="GO:0016301">
    <property type="term" value="F:kinase activity"/>
    <property type="evidence" value="ECO:0007669"/>
    <property type="project" value="UniProtKB-KW"/>
</dbReference>
<evidence type="ECO:0000256" key="4">
    <source>
        <dbReference type="ARBA" id="ARBA00022679"/>
    </source>
</evidence>
<evidence type="ECO:0000259" key="13">
    <source>
        <dbReference type="PROSITE" id="PS50887"/>
    </source>
</evidence>
<feature type="transmembrane region" description="Helical" evidence="8">
    <location>
        <begin position="44"/>
        <end position="65"/>
    </location>
</feature>
<dbReference type="Pfam" id="PF08448">
    <property type="entry name" value="PAS_4"/>
    <property type="match status" value="1"/>
</dbReference>
<keyword evidence="4" id="KW-0808">Transferase</keyword>
<dbReference type="PROSITE" id="PS50110">
    <property type="entry name" value="RESPONSE_REGULATORY"/>
    <property type="match status" value="1"/>
</dbReference>
<dbReference type="Pfam" id="PF01590">
    <property type="entry name" value="GAF"/>
    <property type="match status" value="1"/>
</dbReference>
<feature type="domain" description="PAC" evidence="11">
    <location>
        <begin position="983"/>
        <end position="1037"/>
    </location>
</feature>
<evidence type="ECO:0000256" key="7">
    <source>
        <dbReference type="PROSITE-ProRule" id="PRU00169"/>
    </source>
</evidence>
<evidence type="ECO:0000259" key="10">
    <source>
        <dbReference type="PROSITE" id="PS50112"/>
    </source>
</evidence>
<dbReference type="SMART" id="SM00065">
    <property type="entry name" value="GAF"/>
    <property type="match status" value="1"/>
</dbReference>
<evidence type="ECO:0000256" key="1">
    <source>
        <dbReference type="ARBA" id="ARBA00001946"/>
    </source>
</evidence>
<feature type="transmembrane region" description="Helical" evidence="8">
    <location>
        <begin position="210"/>
        <end position="229"/>
    </location>
</feature>
<dbReference type="SMART" id="SM00448">
    <property type="entry name" value="REC"/>
    <property type="match status" value="1"/>
</dbReference>
<organism evidence="14 15">
    <name type="scientific">Arsukibacterium tuosuense</name>
    <dbReference type="NCBI Taxonomy" id="1323745"/>
    <lineage>
        <taxon>Bacteria</taxon>
        <taxon>Pseudomonadati</taxon>
        <taxon>Pseudomonadota</taxon>
        <taxon>Gammaproteobacteria</taxon>
        <taxon>Chromatiales</taxon>
        <taxon>Chromatiaceae</taxon>
        <taxon>Arsukibacterium</taxon>
    </lineage>
</organism>
<dbReference type="Pfam" id="PF00563">
    <property type="entry name" value="EAL"/>
    <property type="match status" value="1"/>
</dbReference>
<dbReference type="Gene3D" id="3.20.20.450">
    <property type="entry name" value="EAL domain"/>
    <property type="match status" value="1"/>
</dbReference>
<evidence type="ECO:0000256" key="5">
    <source>
        <dbReference type="ARBA" id="ARBA00022777"/>
    </source>
</evidence>
<dbReference type="GO" id="GO:0006355">
    <property type="term" value="P:regulation of DNA-templated transcription"/>
    <property type="evidence" value="ECO:0007669"/>
    <property type="project" value="InterPro"/>
</dbReference>
<dbReference type="InterPro" id="IPR001610">
    <property type="entry name" value="PAC"/>
</dbReference>
<evidence type="ECO:0000259" key="11">
    <source>
        <dbReference type="PROSITE" id="PS50113"/>
    </source>
</evidence>
<dbReference type="InterPro" id="IPR000014">
    <property type="entry name" value="PAS"/>
</dbReference>
<proteinExistence type="predicted"/>
<dbReference type="NCBIfam" id="TIGR00254">
    <property type="entry name" value="GGDEF"/>
    <property type="match status" value="1"/>
</dbReference>
<evidence type="ECO:0000256" key="8">
    <source>
        <dbReference type="SAM" id="Phobius"/>
    </source>
</evidence>
<dbReference type="SMART" id="SM00267">
    <property type="entry name" value="GGDEF"/>
    <property type="match status" value="1"/>
</dbReference>
<dbReference type="SUPFAM" id="SSF55781">
    <property type="entry name" value="GAF domain-like"/>
    <property type="match status" value="1"/>
</dbReference>
<dbReference type="SUPFAM" id="SSF55073">
    <property type="entry name" value="Nucleotide cyclase"/>
    <property type="match status" value="1"/>
</dbReference>
<evidence type="ECO:0000313" key="14">
    <source>
        <dbReference type="EMBL" id="SNY51415.1"/>
    </source>
</evidence>
<feature type="transmembrane region" description="Helical" evidence="8">
    <location>
        <begin position="111"/>
        <end position="129"/>
    </location>
</feature>
<keyword evidence="8" id="KW-1133">Transmembrane helix</keyword>
<dbReference type="SMART" id="SM00091">
    <property type="entry name" value="PAS"/>
    <property type="match status" value="3"/>
</dbReference>
<keyword evidence="7" id="KW-0597">Phosphoprotein</keyword>
<dbReference type="InterPro" id="IPR035965">
    <property type="entry name" value="PAS-like_dom_sf"/>
</dbReference>
<feature type="domain" description="Response regulatory" evidence="9">
    <location>
        <begin position="1480"/>
        <end position="1595"/>
    </location>
</feature>
<dbReference type="Gene3D" id="3.40.50.2300">
    <property type="match status" value="1"/>
</dbReference>
<keyword evidence="8" id="KW-0812">Transmembrane</keyword>
<dbReference type="InterPro" id="IPR000160">
    <property type="entry name" value="GGDEF_dom"/>
</dbReference>
<comment type="cofactor">
    <cofactor evidence="1">
        <name>Mg(2+)</name>
        <dbReference type="ChEBI" id="CHEBI:18420"/>
    </cofactor>
</comment>
<feature type="domain" description="PAS" evidence="10">
    <location>
        <begin position="909"/>
        <end position="982"/>
    </location>
</feature>
<dbReference type="Gene3D" id="3.30.450.20">
    <property type="entry name" value="PAS domain"/>
    <property type="match status" value="3"/>
</dbReference>
<dbReference type="PROSITE" id="PS50887">
    <property type="entry name" value="GGDEF"/>
    <property type="match status" value="1"/>
</dbReference>
<dbReference type="FunFam" id="3.30.70.270:FF:000001">
    <property type="entry name" value="Diguanylate cyclase domain protein"/>
    <property type="match status" value="1"/>
</dbReference>
<dbReference type="GO" id="GO:0000160">
    <property type="term" value="P:phosphorelay signal transduction system"/>
    <property type="evidence" value="ECO:0007669"/>
    <property type="project" value="InterPro"/>
</dbReference>
<keyword evidence="3" id="KW-0973">c-di-GMP</keyword>
<feature type="modified residue" description="4-aspartylphosphate" evidence="7">
    <location>
        <position position="1529"/>
    </location>
</feature>
<feature type="domain" description="EAL" evidence="12">
    <location>
        <begin position="1211"/>
        <end position="1465"/>
    </location>
</feature>
<dbReference type="Gene3D" id="3.30.450.40">
    <property type="match status" value="1"/>
</dbReference>
<dbReference type="PANTHER" id="PTHR44757:SF2">
    <property type="entry name" value="BIOFILM ARCHITECTURE MAINTENANCE PROTEIN MBAA"/>
    <property type="match status" value="1"/>
</dbReference>
<feature type="domain" description="PAS" evidence="10">
    <location>
        <begin position="508"/>
        <end position="572"/>
    </location>
</feature>
<dbReference type="Pfam" id="PF13426">
    <property type="entry name" value="PAS_9"/>
    <property type="match status" value="1"/>
</dbReference>
<dbReference type="FunFam" id="3.20.20.450:FF:000001">
    <property type="entry name" value="Cyclic di-GMP phosphodiesterase yahA"/>
    <property type="match status" value="1"/>
</dbReference>
<evidence type="ECO:0000259" key="9">
    <source>
        <dbReference type="PROSITE" id="PS50110"/>
    </source>
</evidence>
<evidence type="ECO:0000256" key="6">
    <source>
        <dbReference type="ARBA" id="ARBA00051114"/>
    </source>
</evidence>
<dbReference type="CDD" id="cd17569">
    <property type="entry name" value="REC_HupR-like"/>
    <property type="match status" value="1"/>
</dbReference>
<dbReference type="SUPFAM" id="SSF52172">
    <property type="entry name" value="CheY-like"/>
    <property type="match status" value="1"/>
</dbReference>
<keyword evidence="5" id="KW-0418">Kinase</keyword>
<dbReference type="InterPro" id="IPR013767">
    <property type="entry name" value="PAS_fold"/>
</dbReference>
<dbReference type="GO" id="GO:0071732">
    <property type="term" value="P:cellular response to nitric oxide"/>
    <property type="evidence" value="ECO:0007669"/>
    <property type="project" value="UniProtKB-ARBA"/>
</dbReference>
<dbReference type="Pfam" id="PF00072">
    <property type="entry name" value="Response_reg"/>
    <property type="match status" value="1"/>
</dbReference>
<dbReference type="Proteomes" id="UP000219353">
    <property type="component" value="Unassembled WGS sequence"/>
</dbReference>
<dbReference type="Gene3D" id="3.30.70.270">
    <property type="match status" value="1"/>
</dbReference>
<dbReference type="Pfam" id="PF00989">
    <property type="entry name" value="PAS"/>
    <property type="match status" value="1"/>
</dbReference>
<dbReference type="EC" id="3.1.4.52" evidence="2"/>
<dbReference type="InterPro" id="IPR035919">
    <property type="entry name" value="EAL_sf"/>
</dbReference>
<dbReference type="Pfam" id="PF00990">
    <property type="entry name" value="GGDEF"/>
    <property type="match status" value="1"/>
</dbReference>
<evidence type="ECO:0000256" key="2">
    <source>
        <dbReference type="ARBA" id="ARBA00012282"/>
    </source>
</evidence>
<keyword evidence="8" id="KW-0472">Membrane</keyword>
<feature type="domain" description="GGDEF" evidence="13">
    <location>
        <begin position="1069"/>
        <end position="1202"/>
    </location>
</feature>
<dbReference type="PROSITE" id="PS50883">
    <property type="entry name" value="EAL"/>
    <property type="match status" value="1"/>
</dbReference>
<dbReference type="InterPro" id="IPR000700">
    <property type="entry name" value="PAS-assoc_C"/>
</dbReference>
<keyword evidence="15" id="KW-1185">Reference proteome</keyword>
<dbReference type="InterPro" id="IPR052155">
    <property type="entry name" value="Biofilm_reg_signaling"/>
</dbReference>
<feature type="transmembrane region" description="Helical" evidence="8">
    <location>
        <begin position="177"/>
        <end position="198"/>
    </location>
</feature>
<protein>
    <recommendedName>
        <fullName evidence="2">cyclic-guanylate-specific phosphodiesterase</fullName>
        <ecNumber evidence="2">3.1.4.52</ecNumber>
    </recommendedName>
</protein>
<dbReference type="InterPro" id="IPR013656">
    <property type="entry name" value="PAS_4"/>
</dbReference>
<feature type="transmembrane region" description="Helical" evidence="8">
    <location>
        <begin position="72"/>
        <end position="91"/>
    </location>
</feature>
<feature type="domain" description="PAC" evidence="11">
    <location>
        <begin position="861"/>
        <end position="912"/>
    </location>
</feature>
<name>A0A285ITQ6_9GAMM</name>
<evidence type="ECO:0000256" key="3">
    <source>
        <dbReference type="ARBA" id="ARBA00022636"/>
    </source>
</evidence>
<dbReference type="InterPro" id="IPR029787">
    <property type="entry name" value="Nucleotide_cyclase"/>
</dbReference>
<feature type="transmembrane region" description="Helical" evidence="8">
    <location>
        <begin position="141"/>
        <end position="165"/>
    </location>
</feature>
<dbReference type="InterPro" id="IPR029016">
    <property type="entry name" value="GAF-like_dom_sf"/>
</dbReference>
<evidence type="ECO:0000313" key="15">
    <source>
        <dbReference type="Proteomes" id="UP000219353"/>
    </source>
</evidence>
<dbReference type="SUPFAM" id="SSF55785">
    <property type="entry name" value="PYP-like sensor domain (PAS domain)"/>
    <property type="match status" value="3"/>
</dbReference>
<accession>A0A285ITQ6</accession>
<dbReference type="OrthoDB" id="8553030at2"/>
<dbReference type="InterPro" id="IPR001789">
    <property type="entry name" value="Sig_transdc_resp-reg_receiver"/>
</dbReference>
<dbReference type="CDD" id="cd01948">
    <property type="entry name" value="EAL"/>
    <property type="match status" value="1"/>
</dbReference>
<dbReference type="CDD" id="cd01949">
    <property type="entry name" value="GGDEF"/>
    <property type="match status" value="1"/>
</dbReference>
<feature type="transmembrane region" description="Helical" evidence="8">
    <location>
        <begin position="12"/>
        <end position="38"/>
    </location>
</feature>
<dbReference type="InterPro" id="IPR043128">
    <property type="entry name" value="Rev_trsase/Diguanyl_cyclase"/>
</dbReference>
<dbReference type="InterPro" id="IPR001633">
    <property type="entry name" value="EAL_dom"/>
</dbReference>
<reference evidence="15" key="1">
    <citation type="submission" date="2017-09" db="EMBL/GenBank/DDBJ databases">
        <authorList>
            <person name="Varghese N."/>
            <person name="Submissions S."/>
        </authorList>
    </citation>
    <scope>NUCLEOTIDE SEQUENCE [LARGE SCALE GENOMIC DNA]</scope>
    <source>
        <strain evidence="15">CGMCC 1.12461</strain>
    </source>
</reference>
<comment type="catalytic activity">
    <reaction evidence="6">
        <text>3',3'-c-di-GMP + H2O = 5'-phosphoguanylyl(3'-&gt;5')guanosine + H(+)</text>
        <dbReference type="Rhea" id="RHEA:24902"/>
        <dbReference type="ChEBI" id="CHEBI:15377"/>
        <dbReference type="ChEBI" id="CHEBI:15378"/>
        <dbReference type="ChEBI" id="CHEBI:58754"/>
        <dbReference type="ChEBI" id="CHEBI:58805"/>
        <dbReference type="EC" id="3.1.4.52"/>
    </reaction>
    <physiologicalReaction direction="left-to-right" evidence="6">
        <dbReference type="Rhea" id="RHEA:24903"/>
    </physiologicalReaction>
</comment>
<dbReference type="InterPro" id="IPR011006">
    <property type="entry name" value="CheY-like_superfamily"/>
</dbReference>
<dbReference type="SUPFAM" id="SSF141868">
    <property type="entry name" value="EAL domain-like"/>
    <property type="match status" value="1"/>
</dbReference>
<dbReference type="PANTHER" id="PTHR44757">
    <property type="entry name" value="DIGUANYLATE CYCLASE DGCP"/>
    <property type="match status" value="1"/>
</dbReference>
<dbReference type="GO" id="GO:0071111">
    <property type="term" value="F:cyclic-guanylate-specific phosphodiesterase activity"/>
    <property type="evidence" value="ECO:0007669"/>
    <property type="project" value="UniProtKB-EC"/>
</dbReference>